<reference evidence="4" key="1">
    <citation type="submission" date="2021-02" db="EMBL/GenBank/DDBJ databases">
        <authorList>
            <person name="Nowell W R."/>
        </authorList>
    </citation>
    <scope>NUCLEOTIDE SEQUENCE</scope>
    <source>
        <strain evidence="4">Ploen Becks lab</strain>
    </source>
</reference>
<protein>
    <submittedName>
        <fullName evidence="4">Uncharacterized protein</fullName>
    </submittedName>
</protein>
<feature type="chain" id="PRO_5032494782" evidence="3">
    <location>
        <begin position="18"/>
        <end position="190"/>
    </location>
</feature>
<keyword evidence="2" id="KW-1133">Transmembrane helix</keyword>
<evidence type="ECO:0000256" key="3">
    <source>
        <dbReference type="SAM" id="SignalP"/>
    </source>
</evidence>
<keyword evidence="3" id="KW-0732">Signal</keyword>
<feature type="signal peptide" evidence="3">
    <location>
        <begin position="1"/>
        <end position="17"/>
    </location>
</feature>
<feature type="compositionally biased region" description="Polar residues" evidence="1">
    <location>
        <begin position="146"/>
        <end position="155"/>
    </location>
</feature>
<proteinExistence type="predicted"/>
<accession>A0A814PUH0</accession>
<keyword evidence="5" id="KW-1185">Reference proteome</keyword>
<feature type="transmembrane region" description="Helical" evidence="2">
    <location>
        <begin position="91"/>
        <end position="115"/>
    </location>
</feature>
<keyword evidence="2" id="KW-0472">Membrane</keyword>
<dbReference type="OrthoDB" id="10614451at2759"/>
<evidence type="ECO:0000313" key="4">
    <source>
        <dbReference type="EMBL" id="CAF1110607.1"/>
    </source>
</evidence>
<dbReference type="AlphaFoldDB" id="A0A814PUH0"/>
<gene>
    <name evidence="4" type="ORF">OXX778_LOCUS21603</name>
</gene>
<feature type="region of interest" description="Disordered" evidence="1">
    <location>
        <begin position="130"/>
        <end position="165"/>
    </location>
</feature>
<name>A0A814PUH0_9BILA</name>
<dbReference type="Proteomes" id="UP000663879">
    <property type="component" value="Unassembled WGS sequence"/>
</dbReference>
<dbReference type="EMBL" id="CAJNOC010008144">
    <property type="protein sequence ID" value="CAF1110607.1"/>
    <property type="molecule type" value="Genomic_DNA"/>
</dbReference>
<keyword evidence="2" id="KW-0812">Transmembrane</keyword>
<evidence type="ECO:0000256" key="1">
    <source>
        <dbReference type="SAM" id="MobiDB-lite"/>
    </source>
</evidence>
<evidence type="ECO:0000256" key="2">
    <source>
        <dbReference type="SAM" id="Phobius"/>
    </source>
</evidence>
<evidence type="ECO:0000313" key="5">
    <source>
        <dbReference type="Proteomes" id="UP000663879"/>
    </source>
</evidence>
<sequence length="190" mass="21554">MLKILLLIFLIIEFNQCENDLELCTTNLITNCENILIEDGKKICNCVDNSSCPCLITLIETIPIKTTTKSSYVNFNKKYSMIDGEPFPLHLVYSSVIIFILILMVFFGMICSCFCSPQRRFCCIKVSNRENSNSNSNETTSTSNEQTISVYTVENSPPPKYSSEMLELTEKSEKLPDYESLFSAKNNQSV</sequence>
<feature type="compositionally biased region" description="Low complexity" evidence="1">
    <location>
        <begin position="130"/>
        <end position="145"/>
    </location>
</feature>
<comment type="caution">
    <text evidence="4">The sequence shown here is derived from an EMBL/GenBank/DDBJ whole genome shotgun (WGS) entry which is preliminary data.</text>
</comment>
<organism evidence="4 5">
    <name type="scientific">Brachionus calyciflorus</name>
    <dbReference type="NCBI Taxonomy" id="104777"/>
    <lineage>
        <taxon>Eukaryota</taxon>
        <taxon>Metazoa</taxon>
        <taxon>Spiralia</taxon>
        <taxon>Gnathifera</taxon>
        <taxon>Rotifera</taxon>
        <taxon>Eurotatoria</taxon>
        <taxon>Monogononta</taxon>
        <taxon>Pseudotrocha</taxon>
        <taxon>Ploima</taxon>
        <taxon>Brachionidae</taxon>
        <taxon>Brachionus</taxon>
    </lineage>
</organism>